<dbReference type="InParanoid" id="C7Z1A5"/>
<evidence type="ECO:0008006" key="3">
    <source>
        <dbReference type="Google" id="ProtNLM"/>
    </source>
</evidence>
<dbReference type="OMA" id="WMPRNIK"/>
<dbReference type="OrthoDB" id="5416097at2759"/>
<evidence type="ECO:0000313" key="1">
    <source>
        <dbReference type="EMBL" id="EEU42535.1"/>
    </source>
</evidence>
<name>C7Z1A5_FUSV7</name>
<accession>C7Z1A5</accession>
<dbReference type="AlphaFoldDB" id="C7Z1A5"/>
<dbReference type="GeneID" id="9672029"/>
<dbReference type="HOGENOM" id="CLU_039755_2_1_1"/>
<dbReference type="eggNOG" id="ENOG502RD9U">
    <property type="taxonomic scope" value="Eukaryota"/>
</dbReference>
<dbReference type="RefSeq" id="XP_003048248.1">
    <property type="nucleotide sequence ID" value="XM_003048202.1"/>
</dbReference>
<protein>
    <recommendedName>
        <fullName evidence="3">HNH nuclease domain-containing protein</fullName>
    </recommendedName>
</protein>
<reference evidence="1 2" key="1">
    <citation type="journal article" date="2009" name="PLoS Genet.">
        <title>The genome of Nectria haematococca: contribution of supernumerary chromosomes to gene expansion.</title>
        <authorList>
            <person name="Coleman J.J."/>
            <person name="Rounsley S.D."/>
            <person name="Rodriguez-Carres M."/>
            <person name="Kuo A."/>
            <person name="Wasmann C.C."/>
            <person name="Grimwood J."/>
            <person name="Schmutz J."/>
            <person name="Taga M."/>
            <person name="White G.J."/>
            <person name="Zhou S."/>
            <person name="Schwartz D.C."/>
            <person name="Freitag M."/>
            <person name="Ma L.J."/>
            <person name="Danchin E.G."/>
            <person name="Henrissat B."/>
            <person name="Coutinho P.M."/>
            <person name="Nelson D.R."/>
            <person name="Straney D."/>
            <person name="Napoli C.A."/>
            <person name="Barker B.M."/>
            <person name="Gribskov M."/>
            <person name="Rep M."/>
            <person name="Kroken S."/>
            <person name="Molnar I."/>
            <person name="Rensing C."/>
            <person name="Kennell J.C."/>
            <person name="Zamora J."/>
            <person name="Farman M.L."/>
            <person name="Selker E.U."/>
            <person name="Salamov A."/>
            <person name="Shapiro H."/>
            <person name="Pangilinan J."/>
            <person name="Lindquist E."/>
            <person name="Lamers C."/>
            <person name="Grigoriev I.V."/>
            <person name="Geiser D.M."/>
            <person name="Covert S.F."/>
            <person name="Temporini E."/>
            <person name="Vanetten H.D."/>
        </authorList>
    </citation>
    <scope>NUCLEOTIDE SEQUENCE [LARGE SCALE GENOMIC DNA]</scope>
    <source>
        <strain evidence="2">ATCC MYA-4622 / CBS 123669 / FGSC 9596 / NRRL 45880 / 77-13-4</strain>
    </source>
</reference>
<organism evidence="1 2">
    <name type="scientific">Fusarium vanettenii (strain ATCC MYA-4622 / CBS 123669 / FGSC 9596 / NRRL 45880 / 77-13-4)</name>
    <name type="common">Fusarium solani subsp. pisi</name>
    <dbReference type="NCBI Taxonomy" id="660122"/>
    <lineage>
        <taxon>Eukaryota</taxon>
        <taxon>Fungi</taxon>
        <taxon>Dikarya</taxon>
        <taxon>Ascomycota</taxon>
        <taxon>Pezizomycotina</taxon>
        <taxon>Sordariomycetes</taxon>
        <taxon>Hypocreomycetidae</taxon>
        <taxon>Hypocreales</taxon>
        <taxon>Nectriaceae</taxon>
        <taxon>Fusarium</taxon>
        <taxon>Fusarium solani species complex</taxon>
        <taxon>Fusarium vanettenii</taxon>
    </lineage>
</organism>
<gene>
    <name evidence="1" type="ORF">NECHADRAFT_80168</name>
</gene>
<dbReference type="VEuPathDB" id="FungiDB:NECHADRAFT_80168"/>
<keyword evidence="2" id="KW-1185">Reference proteome</keyword>
<dbReference type="Proteomes" id="UP000005206">
    <property type="component" value="Chromosome 5"/>
</dbReference>
<proteinExistence type="predicted"/>
<dbReference type="KEGG" id="nhe:NECHADRAFT_80168"/>
<evidence type="ECO:0000313" key="2">
    <source>
        <dbReference type="Proteomes" id="UP000005206"/>
    </source>
</evidence>
<dbReference type="EMBL" id="GG698905">
    <property type="protein sequence ID" value="EEU42535.1"/>
    <property type="molecule type" value="Genomic_DNA"/>
</dbReference>
<sequence length="307" mass="34829">MGAEPIFQEPDVLLPVHEAEIRREFAIKIESEIRAHPKTANFKLNAAQVAIILFVPLSTLRPGGYLSSGVLSGKLHERLVGLPSLVKHCEPEHPEERKCTERDGNVCVLMGTSKPWVGHIVPYAWNDTQANTQKTEKVFQHIQAFFGKHSLLRYRLYLLNPRQLGGSDKVWNMLCLGLSSSCFWRSAKLAFKCLRIKSTTQDESVVILQLHWMPWRYMEPAKEMSLQGEDNDFDKMVECAKSLHSDEDSNLIYELPELSIPSGHLIHVRMPNSEAVHFKAMIDLQWAMIVVAAFSGANAPLLRPDYE</sequence>